<keyword evidence="2" id="KW-0732">Signal</keyword>
<organism evidence="3 4">
    <name type="scientific">Stenotrophomonas mori</name>
    <dbReference type="NCBI Taxonomy" id="2871096"/>
    <lineage>
        <taxon>Bacteria</taxon>
        <taxon>Pseudomonadati</taxon>
        <taxon>Pseudomonadota</taxon>
        <taxon>Gammaproteobacteria</taxon>
        <taxon>Lysobacterales</taxon>
        <taxon>Lysobacteraceae</taxon>
        <taxon>Stenotrophomonas</taxon>
    </lineage>
</organism>
<keyword evidence="4" id="KW-1185">Reference proteome</keyword>
<evidence type="ECO:0000256" key="2">
    <source>
        <dbReference type="SAM" id="SignalP"/>
    </source>
</evidence>
<accession>A0ABT0SIU2</accession>
<dbReference type="Pfam" id="PF03783">
    <property type="entry name" value="CsgG"/>
    <property type="match status" value="1"/>
</dbReference>
<evidence type="ECO:0000313" key="4">
    <source>
        <dbReference type="Proteomes" id="UP001431235"/>
    </source>
</evidence>
<gene>
    <name evidence="3" type="ORF">K5L01_10250</name>
</gene>
<feature type="signal peptide" evidence="2">
    <location>
        <begin position="1"/>
        <end position="29"/>
    </location>
</feature>
<dbReference type="InterPro" id="IPR005534">
    <property type="entry name" value="Curli_assmbl/transp-comp_CsgG"/>
</dbReference>
<dbReference type="EMBL" id="JAIKTS010000003">
    <property type="protein sequence ID" value="MCL7715026.1"/>
    <property type="molecule type" value="Genomic_DNA"/>
</dbReference>
<comment type="caution">
    <text evidence="3">The sequence shown here is derived from an EMBL/GenBank/DDBJ whole genome shotgun (WGS) entry which is preliminary data.</text>
</comment>
<evidence type="ECO:0000313" key="3">
    <source>
        <dbReference type="EMBL" id="MCL7715026.1"/>
    </source>
</evidence>
<evidence type="ECO:0000256" key="1">
    <source>
        <dbReference type="SAM" id="MobiDB-lite"/>
    </source>
</evidence>
<sequence length="407" mass="42195">MTYSMKRPASRLAIAVAFAIAATNLPSHAFFGKKECKSLEGTLRISEPDDGLGAWASYGLPAPSRMLRVLVNESKCFTVLDRGVGLAAAQEERALANAGHLAEGQNLHDAQMLGADYVLIPDIMSQNEDAGGGSIGGSVSNGRPKRGLIGGALNVATLGVAGKLSGGMSSRRQTAEVVLTLVDVRTSAQLFTTTGEARISDRAWSAAAAAGSPKGSASANAGRWTNTEIGQVIQKAYEDAYESLMEQVMDRQARRPGGRRGGSILLNTQAGPAGPEGRRLLEREAQPDVPGVRPAVAAAAAAASALSAAGAPSVAEPPLAADVEETVAMHAQQPRAAGREGIDANTLVVRRITRLLAAADSQAETVAELRTGMLVFPTGAREGVLVEVEDEMGNKGWVPEVAVNSVQ</sequence>
<dbReference type="Proteomes" id="UP001431235">
    <property type="component" value="Unassembled WGS sequence"/>
</dbReference>
<feature type="chain" id="PRO_5045208251" evidence="2">
    <location>
        <begin position="30"/>
        <end position="407"/>
    </location>
</feature>
<reference evidence="3 4" key="1">
    <citation type="submission" date="2021-08" db="EMBL/GenBank/DDBJ databases">
        <title>Novel members of of the genus Stenotrophomonas from differernt environment.</title>
        <authorList>
            <person name="Deng Y."/>
        </authorList>
    </citation>
    <scope>NUCLEOTIDE SEQUENCE [LARGE SCALE GENOMIC DNA]</scope>
    <source>
        <strain evidence="3 4">CPCC 101365</strain>
    </source>
</reference>
<name>A0ABT0SIU2_9GAMM</name>
<protein>
    <submittedName>
        <fullName evidence="3">CsgG/HfaB family protein</fullName>
    </submittedName>
</protein>
<proteinExistence type="predicted"/>
<feature type="region of interest" description="Disordered" evidence="1">
    <location>
        <begin position="253"/>
        <end position="276"/>
    </location>
</feature>
<dbReference type="Gene3D" id="3.40.50.10610">
    <property type="entry name" value="ABC-type transport auxiliary lipoprotein component"/>
    <property type="match status" value="1"/>
</dbReference>
<dbReference type="RefSeq" id="WP_250064307.1">
    <property type="nucleotide sequence ID" value="NZ_JAIKTS010000003.1"/>
</dbReference>